<evidence type="ECO:0000259" key="10">
    <source>
        <dbReference type="PROSITE" id="PS51198"/>
    </source>
</evidence>
<keyword evidence="3 9" id="KW-0347">Helicase</keyword>
<evidence type="ECO:0000313" key="12">
    <source>
        <dbReference type="EMBL" id="QEV41459.1"/>
    </source>
</evidence>
<dbReference type="InterPro" id="IPR000212">
    <property type="entry name" value="DNA_helicase_UvrD/REP"/>
</dbReference>
<keyword evidence="4 9" id="KW-0067">ATP-binding</keyword>
<dbReference type="GO" id="GO:0000725">
    <property type="term" value="P:recombinational repair"/>
    <property type="evidence" value="ECO:0007669"/>
    <property type="project" value="TreeGrafter"/>
</dbReference>
<comment type="catalytic activity">
    <reaction evidence="8">
        <text>ATP + H2O = ADP + phosphate + H(+)</text>
        <dbReference type="Rhea" id="RHEA:13065"/>
        <dbReference type="ChEBI" id="CHEBI:15377"/>
        <dbReference type="ChEBI" id="CHEBI:15378"/>
        <dbReference type="ChEBI" id="CHEBI:30616"/>
        <dbReference type="ChEBI" id="CHEBI:43474"/>
        <dbReference type="ChEBI" id="CHEBI:456216"/>
        <dbReference type="EC" id="5.6.2.4"/>
    </reaction>
</comment>
<evidence type="ECO:0000256" key="1">
    <source>
        <dbReference type="ARBA" id="ARBA00022741"/>
    </source>
</evidence>
<evidence type="ECO:0000256" key="9">
    <source>
        <dbReference type="PROSITE-ProRule" id="PRU00560"/>
    </source>
</evidence>
<reference evidence="12 14" key="3">
    <citation type="submission" date="2017-09" db="EMBL/GenBank/DDBJ databases">
        <title>Streptomyces genome completion.</title>
        <authorList>
            <person name="Lee N."/>
            <person name="Cho B.-K."/>
        </authorList>
    </citation>
    <scope>NUCLEOTIDE SEQUENCE [LARGE SCALE GENOMIC DNA]</scope>
    <source>
        <strain evidence="12 14">ATCC 14899</strain>
    </source>
</reference>
<dbReference type="PANTHER" id="PTHR11070:SF2">
    <property type="entry name" value="ATP-DEPENDENT DNA HELICASE SRS2"/>
    <property type="match status" value="1"/>
</dbReference>
<gene>
    <name evidence="12" type="ORF">CP978_25440</name>
    <name evidence="11" type="ORF">SNOD_25100</name>
</gene>
<dbReference type="HOGENOM" id="CLU_004585_8_2_11"/>
<evidence type="ECO:0000256" key="8">
    <source>
        <dbReference type="ARBA" id="ARBA00048988"/>
    </source>
</evidence>
<accession>A0A0B5DGV3</accession>
<keyword evidence="13" id="KW-1185">Reference proteome</keyword>
<dbReference type="AlphaFoldDB" id="A0A0B5DGV3"/>
<evidence type="ECO:0000313" key="13">
    <source>
        <dbReference type="Proteomes" id="UP000031526"/>
    </source>
</evidence>
<dbReference type="GO" id="GO:0005524">
    <property type="term" value="F:ATP binding"/>
    <property type="evidence" value="ECO:0007669"/>
    <property type="project" value="UniProtKB-UniRule"/>
</dbReference>
<dbReference type="EMBL" id="CP023747">
    <property type="protein sequence ID" value="QEV41459.1"/>
    <property type="molecule type" value="Genomic_DNA"/>
</dbReference>
<dbReference type="PANTHER" id="PTHR11070">
    <property type="entry name" value="UVRD / RECB / PCRA DNA HELICASE FAMILY MEMBER"/>
    <property type="match status" value="1"/>
</dbReference>
<evidence type="ECO:0000256" key="7">
    <source>
        <dbReference type="ARBA" id="ARBA00034808"/>
    </source>
</evidence>
<organism evidence="11 13">
    <name type="scientific">Streptomyces nodosus</name>
    <dbReference type="NCBI Taxonomy" id="40318"/>
    <lineage>
        <taxon>Bacteria</taxon>
        <taxon>Bacillati</taxon>
        <taxon>Actinomycetota</taxon>
        <taxon>Actinomycetes</taxon>
        <taxon>Kitasatosporales</taxon>
        <taxon>Streptomycetaceae</taxon>
        <taxon>Streptomyces</taxon>
    </lineage>
</organism>
<dbReference type="KEGG" id="snq:CP978_25440"/>
<dbReference type="InterPro" id="IPR027417">
    <property type="entry name" value="P-loop_NTPase"/>
</dbReference>
<dbReference type="Proteomes" id="UP000325763">
    <property type="component" value="Chromosome"/>
</dbReference>
<evidence type="ECO:0000313" key="11">
    <source>
        <dbReference type="EMBL" id="AJE42953.1"/>
    </source>
</evidence>
<proteinExistence type="predicted"/>
<dbReference type="PROSITE" id="PS51198">
    <property type="entry name" value="UVRD_HELICASE_ATP_BIND"/>
    <property type="match status" value="1"/>
</dbReference>
<protein>
    <recommendedName>
        <fullName evidence="7">DNA 3'-5' helicase</fullName>
        <ecNumber evidence="7">5.6.2.4</ecNumber>
    </recommendedName>
</protein>
<dbReference type="GO" id="GO:0003677">
    <property type="term" value="F:DNA binding"/>
    <property type="evidence" value="ECO:0007669"/>
    <property type="project" value="InterPro"/>
</dbReference>
<dbReference type="Proteomes" id="UP000031526">
    <property type="component" value="Chromosome"/>
</dbReference>
<dbReference type="STRING" id="40318.SNOD_25100"/>
<feature type="binding site" evidence="9">
    <location>
        <begin position="24"/>
        <end position="31"/>
    </location>
    <ligand>
        <name>ATP</name>
        <dbReference type="ChEBI" id="CHEBI:30616"/>
    </ligand>
</feature>
<reference evidence="11 13" key="2">
    <citation type="journal article" date="2016" name="Appl. Microbiol. Biotechnol.">
        <title>Exploiting the genome sequence of Streptomyces nodosus for enhanced antibiotic production.</title>
        <authorList>
            <person name="Sweeney P."/>
            <person name="Murphy C.D."/>
            <person name="Caffrey P."/>
        </authorList>
    </citation>
    <scope>NUCLEOTIDE SEQUENCE [LARGE SCALE GENOMIC DNA]</scope>
    <source>
        <strain evidence="11 13">ATCC 14899</strain>
    </source>
</reference>
<dbReference type="InterPro" id="IPR014016">
    <property type="entry name" value="UvrD-like_ATP-bd"/>
</dbReference>
<dbReference type="GO" id="GO:0043138">
    <property type="term" value="F:3'-5' DNA helicase activity"/>
    <property type="evidence" value="ECO:0007669"/>
    <property type="project" value="UniProtKB-EC"/>
</dbReference>
<dbReference type="InterPro" id="IPR014017">
    <property type="entry name" value="DNA_helicase_UvrD-like_C"/>
</dbReference>
<comment type="catalytic activity">
    <reaction evidence="6">
        <text>Couples ATP hydrolysis with the unwinding of duplex DNA by translocating in the 3'-5' direction.</text>
        <dbReference type="EC" id="5.6.2.4"/>
    </reaction>
</comment>
<dbReference type="GO" id="GO:0016787">
    <property type="term" value="F:hydrolase activity"/>
    <property type="evidence" value="ECO:0007669"/>
    <property type="project" value="UniProtKB-UniRule"/>
</dbReference>
<keyword evidence="1 9" id="KW-0547">Nucleotide-binding</keyword>
<feature type="domain" description="UvrD-like helicase ATP-binding" evidence="10">
    <location>
        <begin position="3"/>
        <end position="287"/>
    </location>
</feature>
<dbReference type="SUPFAM" id="SSF52540">
    <property type="entry name" value="P-loop containing nucleoside triphosphate hydrolases"/>
    <property type="match status" value="1"/>
</dbReference>
<dbReference type="Gene3D" id="3.40.50.300">
    <property type="entry name" value="P-loop containing nucleotide triphosphate hydrolases"/>
    <property type="match status" value="2"/>
</dbReference>
<keyword evidence="5" id="KW-0413">Isomerase</keyword>
<evidence type="ECO:0000256" key="5">
    <source>
        <dbReference type="ARBA" id="ARBA00023235"/>
    </source>
</evidence>
<evidence type="ECO:0000256" key="6">
    <source>
        <dbReference type="ARBA" id="ARBA00034617"/>
    </source>
</evidence>
<evidence type="ECO:0000256" key="3">
    <source>
        <dbReference type="ARBA" id="ARBA00022806"/>
    </source>
</evidence>
<name>A0A0B5DGV3_9ACTN</name>
<dbReference type="EMBL" id="CP009313">
    <property type="protein sequence ID" value="AJE42953.1"/>
    <property type="molecule type" value="Genomic_DNA"/>
</dbReference>
<evidence type="ECO:0000313" key="14">
    <source>
        <dbReference type="Proteomes" id="UP000325763"/>
    </source>
</evidence>
<dbReference type="EC" id="5.6.2.4" evidence="7"/>
<sequence>MNEVKLTDGQQALVDATDSLFAAACPGAGKTRAMVARFLKRTAEEPRRGIALISFTNAAVDEVRHRCGSQTEALRTPHFVGTFDTFIHRFIVTPLYVKAYNRKPNYVQSWQDVTSTSFRLVPDLGRAKDLEFRWFDFEPDGRAYLDVSRVPKTFGDAAVHHQLAQRKYEAEAKASHIFGQLLKVGTITCEAARLLAAFWLNSSEERAILEGLLRARFAEVIVDEAQDCGREELDILHFLQDSGVRVVMVGDLDQSIYEFRNATPAAVQEFAARVPAQPELDDNWRSSPAICAFNSALRSGQLVETARGENSVVQTPVHLIEFSALDQIVPAALEVAERYKLAADDLVVLSHAEAHGMKAVGVAGLEAAGSNRVLAIANAGSTLRSRDTDPKARRKAVEQVQRAILATLTVGRDTQHHSFTAVCEEISVDPRWLESFAVRMALGLDAQGKTRLDFAAEVREFLKTAGWGDGPAPASSDLGKLFKAPPEAAWAGVSSFGNSPSIRYSTVHGVKGMEFPGVVLVLPDRLRVDPVTGRTVLDDWEGAHNTEARRVLYVAGSRAQELLVCALHRKHTSRVAALLDVKGVPYSTA</sequence>
<dbReference type="Pfam" id="PF00580">
    <property type="entry name" value="UvrD-helicase"/>
    <property type="match status" value="1"/>
</dbReference>
<reference evidence="13" key="1">
    <citation type="submission" date="2014-09" db="EMBL/GenBank/DDBJ databases">
        <title>Sequence of the Streptomyces nodosus genome.</title>
        <authorList>
            <person name="Sweeney P."/>
            <person name="Stephens N."/>
            <person name="Murphy C."/>
            <person name="Caffrey P."/>
        </authorList>
    </citation>
    <scope>NUCLEOTIDE SEQUENCE [LARGE SCALE GENOMIC DNA]</scope>
    <source>
        <strain evidence="13">ATCC 14899</strain>
    </source>
</reference>
<evidence type="ECO:0000256" key="2">
    <source>
        <dbReference type="ARBA" id="ARBA00022801"/>
    </source>
</evidence>
<dbReference type="Pfam" id="PF13361">
    <property type="entry name" value="UvrD_C"/>
    <property type="match status" value="1"/>
</dbReference>
<evidence type="ECO:0000256" key="4">
    <source>
        <dbReference type="ARBA" id="ARBA00022840"/>
    </source>
</evidence>
<keyword evidence="2 9" id="KW-0378">Hydrolase</keyword>